<evidence type="ECO:0000313" key="6">
    <source>
        <dbReference type="Proteomes" id="UP000184600"/>
    </source>
</evidence>
<evidence type="ECO:0000313" key="5">
    <source>
        <dbReference type="EMBL" id="SHO56057.1"/>
    </source>
</evidence>
<dbReference type="UniPathway" id="UPA01057">
    <property type="reaction ID" value="UER00900"/>
</dbReference>
<comment type="pathway">
    <text evidence="3">Quinol/quinone metabolism; menaquinone biosynthesis.</text>
</comment>
<dbReference type="Gene3D" id="3.40.50.1820">
    <property type="entry name" value="alpha/beta hydrolase"/>
    <property type="match status" value="1"/>
</dbReference>
<comment type="subunit">
    <text evidence="3">Monomer.</text>
</comment>
<comment type="function">
    <text evidence="3">Catalyzes a proton abstraction reaction that results in 2,5-elimination of pyruvate from 2-succinyl-5-enolpyruvyl-6-hydroxy-3-cyclohexene-1-carboxylate (SEPHCHC) and the formation of 2-succinyl-6-hydroxy-2,4-cyclohexadiene-1-carboxylate (SHCHC).</text>
</comment>
<feature type="domain" description="AB hydrolase-1" evidence="4">
    <location>
        <begin position="24"/>
        <end position="261"/>
    </location>
</feature>
<organism evidence="5 6">
    <name type="scientific">Vibrio quintilis</name>
    <dbReference type="NCBI Taxonomy" id="1117707"/>
    <lineage>
        <taxon>Bacteria</taxon>
        <taxon>Pseudomonadati</taxon>
        <taxon>Pseudomonadota</taxon>
        <taxon>Gammaproteobacteria</taxon>
        <taxon>Vibrionales</taxon>
        <taxon>Vibrionaceae</taxon>
        <taxon>Vibrio</taxon>
    </lineage>
</organism>
<name>A0A1M7YTS8_9VIBR</name>
<proteinExistence type="inferred from homology"/>
<dbReference type="PANTHER" id="PTHR42916:SF1">
    <property type="entry name" value="PROTEIN PHYLLO, CHLOROPLASTIC"/>
    <property type="match status" value="1"/>
</dbReference>
<dbReference type="UniPathway" id="UPA00079"/>
<dbReference type="AlphaFoldDB" id="A0A1M7YTS8"/>
<dbReference type="RefSeq" id="WP_073581622.1">
    <property type="nucleotide sequence ID" value="NZ_AP024897.1"/>
</dbReference>
<sequence>MSRLYSLFEPENKPDADEQKRPVLVFLHGLLGHHQDWEAVRARLGDFPRLSLDLCGHGQSRAIRCMDMDDCCEQIAGTLKASLQQAGLSEAHPLIVTGYSLGGRIAMYGCVQGWWSSLNVKGLVIEGGNFGLSDDTARQQRWQQDMQWAARFRDEPVEQVLNDWYQQPVFSTLNYEQRQQLIRQRRDNLGTRIAEMMLATSLARQPDLLAELYRQSLSVRYICGEQDKKFRQLAAQSRLPVYAIKQAGHNVHKEQPGAFTDALRECIRSFDCPDEQN</sequence>
<dbReference type="GO" id="GO:0009234">
    <property type="term" value="P:menaquinone biosynthetic process"/>
    <property type="evidence" value="ECO:0007669"/>
    <property type="project" value="UniProtKB-UniRule"/>
</dbReference>
<protein>
    <recommendedName>
        <fullName evidence="3">Putative 2-succinyl-6-hydroxy-2,4-cyclohexadiene-1-carboxylate synthase</fullName>
        <shortName evidence="3">SHCHC synthase</shortName>
        <ecNumber evidence="3">4.2.99.20</ecNumber>
    </recommendedName>
</protein>
<dbReference type="Proteomes" id="UP000184600">
    <property type="component" value="Unassembled WGS sequence"/>
</dbReference>
<dbReference type="InterPro" id="IPR022485">
    <property type="entry name" value="SHCHC_synthase_MenH"/>
</dbReference>
<dbReference type="EC" id="4.2.99.20" evidence="3"/>
<evidence type="ECO:0000259" key="4">
    <source>
        <dbReference type="Pfam" id="PF12697"/>
    </source>
</evidence>
<comment type="catalytic activity">
    <reaction evidence="3">
        <text>5-enolpyruvoyl-6-hydroxy-2-succinyl-cyclohex-3-ene-1-carboxylate = (1R,6R)-6-hydroxy-2-succinyl-cyclohexa-2,4-diene-1-carboxylate + pyruvate</text>
        <dbReference type="Rhea" id="RHEA:25597"/>
        <dbReference type="ChEBI" id="CHEBI:15361"/>
        <dbReference type="ChEBI" id="CHEBI:58689"/>
        <dbReference type="ChEBI" id="CHEBI:58818"/>
        <dbReference type="EC" id="4.2.99.20"/>
    </reaction>
</comment>
<dbReference type="PANTHER" id="PTHR42916">
    <property type="entry name" value="2-SUCCINYL-5-ENOLPYRUVYL-6-HYDROXY-3-CYCLOHEXENE-1-CARBOXYLATE SYNTHASE"/>
    <property type="match status" value="1"/>
</dbReference>
<dbReference type="NCBIfam" id="TIGR03695">
    <property type="entry name" value="menH_SHCHC"/>
    <property type="match status" value="1"/>
</dbReference>
<dbReference type="Pfam" id="PF12697">
    <property type="entry name" value="Abhydrolase_6"/>
    <property type="match status" value="1"/>
</dbReference>
<comment type="similarity">
    <text evidence="3">Belongs to the AB hydrolase superfamily. MenH family.</text>
</comment>
<evidence type="ECO:0000256" key="1">
    <source>
        <dbReference type="ARBA" id="ARBA00022428"/>
    </source>
</evidence>
<comment type="pathway">
    <text evidence="3">Quinol/quinone metabolism; 1,4-dihydroxy-2-naphthoate biosynthesis; 1,4-dihydroxy-2-naphthoate from chorismate: step 3/7.</text>
</comment>
<dbReference type="NCBIfam" id="NF008340">
    <property type="entry name" value="PRK11126.1"/>
    <property type="match status" value="1"/>
</dbReference>
<dbReference type="STRING" id="1117707.VQ7734_01820"/>
<evidence type="ECO:0000256" key="2">
    <source>
        <dbReference type="ARBA" id="ARBA00023239"/>
    </source>
</evidence>
<dbReference type="InterPro" id="IPR029058">
    <property type="entry name" value="AB_hydrolase_fold"/>
</dbReference>
<gene>
    <name evidence="3 5" type="primary">menH</name>
    <name evidence="5" type="ORF">VQ7734_01820</name>
</gene>
<reference evidence="6" key="1">
    <citation type="submission" date="2016-12" db="EMBL/GenBank/DDBJ databases">
        <authorList>
            <person name="Rodrigo-Torres L."/>
            <person name="Arahal R.D."/>
            <person name="Lucena T."/>
        </authorList>
    </citation>
    <scope>NUCLEOTIDE SEQUENCE [LARGE SCALE GENOMIC DNA]</scope>
</reference>
<dbReference type="InterPro" id="IPR000073">
    <property type="entry name" value="AB_hydrolase_1"/>
</dbReference>
<keyword evidence="1 3" id="KW-0474">Menaquinone biosynthesis</keyword>
<keyword evidence="6" id="KW-1185">Reference proteome</keyword>
<dbReference type="OrthoDB" id="9808398at2"/>
<keyword evidence="2 3" id="KW-0456">Lyase</keyword>
<dbReference type="HAMAP" id="MF_01660">
    <property type="entry name" value="MenH"/>
    <property type="match status" value="1"/>
</dbReference>
<dbReference type="GO" id="GO:0070205">
    <property type="term" value="F:2-succinyl-6-hydroxy-2,4-cyclohexadiene-1-carboxylate synthase activity"/>
    <property type="evidence" value="ECO:0007669"/>
    <property type="project" value="UniProtKB-UniRule"/>
</dbReference>
<accession>A0A1M7YTS8</accession>
<evidence type="ECO:0000256" key="3">
    <source>
        <dbReference type="HAMAP-Rule" id="MF_01660"/>
    </source>
</evidence>
<dbReference type="EMBL" id="FRFG01000019">
    <property type="protein sequence ID" value="SHO56057.1"/>
    <property type="molecule type" value="Genomic_DNA"/>
</dbReference>
<dbReference type="SUPFAM" id="SSF53474">
    <property type="entry name" value="alpha/beta-Hydrolases"/>
    <property type="match status" value="1"/>
</dbReference>